<feature type="compositionally biased region" description="Basic and acidic residues" evidence="1">
    <location>
        <begin position="224"/>
        <end position="233"/>
    </location>
</feature>
<dbReference type="OrthoDB" id="195748at2759"/>
<dbReference type="CDD" id="cd00201">
    <property type="entry name" value="WW"/>
    <property type="match status" value="2"/>
</dbReference>
<dbReference type="PANTHER" id="PTHR47852:SF2">
    <property type="entry name" value="WW DOMAIN-CONTAINING PROTEIN"/>
    <property type="match status" value="1"/>
</dbReference>
<proteinExistence type="predicted"/>
<sequence length="240" mass="26338">MADRAAARLRAEAAAKREREAAKKHLEASGAGPSQYEMKGVIRQVGYDINMGDNTLQVARKTSAASARIPVQMSSIPLPPTLPKTAPSSKSSTKKPEVDIGLLPGWRSAVDKESGDVYYWSKTTKETTWEKPSIVNPQLEKGETPLPYGWEEVQDPLSQDVYYWNIHTQKTQWERPVSLEQAIEAKSKLDNLLQNCGSSAFVGIDDEGSHGNTSAVTSGMKRGLSHDSPDTSTRKSPRRA</sequence>
<evidence type="ECO:0000259" key="2">
    <source>
        <dbReference type="PROSITE" id="PS50020"/>
    </source>
</evidence>
<feature type="compositionally biased region" description="Basic and acidic residues" evidence="1">
    <location>
        <begin position="1"/>
        <end position="27"/>
    </location>
</feature>
<dbReference type="GeneID" id="20081373"/>
<dbReference type="VEuPathDB" id="FungiDB:H310_04323"/>
<dbReference type="SUPFAM" id="SSF51045">
    <property type="entry name" value="WW domain"/>
    <property type="match status" value="2"/>
</dbReference>
<dbReference type="EMBL" id="KI913958">
    <property type="protein sequence ID" value="ETW03898.1"/>
    <property type="molecule type" value="Genomic_DNA"/>
</dbReference>
<feature type="domain" description="WW" evidence="2">
    <location>
        <begin position="100"/>
        <end position="134"/>
    </location>
</feature>
<dbReference type="Pfam" id="PF00397">
    <property type="entry name" value="WW"/>
    <property type="match status" value="2"/>
</dbReference>
<feature type="domain" description="WW" evidence="2">
    <location>
        <begin position="144"/>
        <end position="178"/>
    </location>
</feature>
<dbReference type="STRING" id="157072.A0A024UE82"/>
<dbReference type="PROSITE" id="PS50020">
    <property type="entry name" value="WW_DOMAIN_2"/>
    <property type="match status" value="2"/>
</dbReference>
<gene>
    <name evidence="3" type="ORF">H310_04323</name>
</gene>
<feature type="region of interest" description="Disordered" evidence="1">
    <location>
        <begin position="62"/>
        <end position="98"/>
    </location>
</feature>
<evidence type="ECO:0000313" key="3">
    <source>
        <dbReference type="EMBL" id="ETW03898.1"/>
    </source>
</evidence>
<dbReference type="AlphaFoldDB" id="A0A024UE82"/>
<dbReference type="PROSITE" id="PS01159">
    <property type="entry name" value="WW_DOMAIN_1"/>
    <property type="match status" value="2"/>
</dbReference>
<dbReference type="InterPro" id="IPR036020">
    <property type="entry name" value="WW_dom_sf"/>
</dbReference>
<dbReference type="PANTHER" id="PTHR47852">
    <property type="entry name" value="OS06G0298400 PROTEIN"/>
    <property type="match status" value="1"/>
</dbReference>
<feature type="region of interest" description="Disordered" evidence="1">
    <location>
        <begin position="202"/>
        <end position="240"/>
    </location>
</feature>
<accession>A0A024UE82</accession>
<dbReference type="RefSeq" id="XP_008866854.1">
    <property type="nucleotide sequence ID" value="XM_008868632.1"/>
</dbReference>
<evidence type="ECO:0000256" key="1">
    <source>
        <dbReference type="SAM" id="MobiDB-lite"/>
    </source>
</evidence>
<reference evidence="3" key="1">
    <citation type="submission" date="2013-12" db="EMBL/GenBank/DDBJ databases">
        <title>The Genome Sequence of Aphanomyces invadans NJM9701.</title>
        <authorList>
            <consortium name="The Broad Institute Genomics Platform"/>
            <person name="Russ C."/>
            <person name="Tyler B."/>
            <person name="van West P."/>
            <person name="Dieguez-Uribeondo J."/>
            <person name="Young S.K."/>
            <person name="Zeng Q."/>
            <person name="Gargeya S."/>
            <person name="Fitzgerald M."/>
            <person name="Abouelleil A."/>
            <person name="Alvarado L."/>
            <person name="Chapman S.B."/>
            <person name="Gainer-Dewar J."/>
            <person name="Goldberg J."/>
            <person name="Griggs A."/>
            <person name="Gujja S."/>
            <person name="Hansen M."/>
            <person name="Howarth C."/>
            <person name="Imamovic A."/>
            <person name="Ireland A."/>
            <person name="Larimer J."/>
            <person name="McCowan C."/>
            <person name="Murphy C."/>
            <person name="Pearson M."/>
            <person name="Poon T.W."/>
            <person name="Priest M."/>
            <person name="Roberts A."/>
            <person name="Saif S."/>
            <person name="Shea T."/>
            <person name="Sykes S."/>
            <person name="Wortman J."/>
            <person name="Nusbaum C."/>
            <person name="Birren B."/>
        </authorList>
    </citation>
    <scope>NUCLEOTIDE SEQUENCE [LARGE SCALE GENOMIC DNA]</scope>
    <source>
        <strain evidence="3">NJM9701</strain>
    </source>
</reference>
<organism evidence="3">
    <name type="scientific">Aphanomyces invadans</name>
    <dbReference type="NCBI Taxonomy" id="157072"/>
    <lineage>
        <taxon>Eukaryota</taxon>
        <taxon>Sar</taxon>
        <taxon>Stramenopiles</taxon>
        <taxon>Oomycota</taxon>
        <taxon>Saprolegniomycetes</taxon>
        <taxon>Saprolegniales</taxon>
        <taxon>Verrucalvaceae</taxon>
        <taxon>Aphanomyces</taxon>
    </lineage>
</organism>
<name>A0A024UE82_9STRA</name>
<dbReference type="InterPro" id="IPR001202">
    <property type="entry name" value="WW_dom"/>
</dbReference>
<dbReference type="Gene3D" id="2.20.70.10">
    <property type="match status" value="2"/>
</dbReference>
<feature type="region of interest" description="Disordered" evidence="1">
    <location>
        <begin position="1"/>
        <end position="35"/>
    </location>
</feature>
<protein>
    <recommendedName>
        <fullName evidence="2">WW domain-containing protein</fullName>
    </recommendedName>
</protein>
<dbReference type="eggNOG" id="ENOG502SAU9">
    <property type="taxonomic scope" value="Eukaryota"/>
</dbReference>
<dbReference type="SMART" id="SM00456">
    <property type="entry name" value="WW"/>
    <property type="match status" value="2"/>
</dbReference>